<dbReference type="VEuPathDB" id="FungiDB:P174DRAFT_380545"/>
<dbReference type="STRING" id="1392255.A0A2I1BSK3"/>
<proteinExistence type="predicted"/>
<dbReference type="GO" id="GO:0006351">
    <property type="term" value="P:DNA-templated transcription"/>
    <property type="evidence" value="ECO:0007669"/>
    <property type="project" value="InterPro"/>
</dbReference>
<dbReference type="GeneID" id="36530311"/>
<dbReference type="GO" id="GO:0008270">
    <property type="term" value="F:zinc ion binding"/>
    <property type="evidence" value="ECO:0007669"/>
    <property type="project" value="InterPro"/>
</dbReference>
<protein>
    <recommendedName>
        <fullName evidence="4">Xylanolytic transcriptional activator regulatory domain-containing protein</fullName>
    </recommendedName>
</protein>
<evidence type="ECO:0000313" key="5">
    <source>
        <dbReference type="EMBL" id="PKX88387.1"/>
    </source>
</evidence>
<keyword evidence="3" id="KW-0539">Nucleus</keyword>
<keyword evidence="2" id="KW-0804">Transcription</keyword>
<dbReference type="OrthoDB" id="6509908at2759"/>
<dbReference type="SMART" id="SM00906">
    <property type="entry name" value="Fungal_trans"/>
    <property type="match status" value="1"/>
</dbReference>
<dbReference type="GO" id="GO:0003677">
    <property type="term" value="F:DNA binding"/>
    <property type="evidence" value="ECO:0007669"/>
    <property type="project" value="InterPro"/>
</dbReference>
<dbReference type="PANTHER" id="PTHR47840">
    <property type="entry name" value="ZN(II)2CYS6 TRANSCRIPTION FACTOR (EUROFUNG)-RELATED"/>
    <property type="match status" value="1"/>
</dbReference>
<dbReference type="AlphaFoldDB" id="A0A2I1BSK3"/>
<name>A0A2I1BSK3_ASPN1</name>
<sequence>MPPFATILRTIQGKGQWWEQWRQKTFGSAEPTESFSQFADRVYRSGHPSEVGQLAIAYGMAADTSNLFRYLDSVERWVISNDEYASSPEGIECMLLQGKCLADIGQPQRCWSAWRRALLYAELRGLHRNHSASDYGDRIWWSLFIGDRFASLFLGVPYGISDRFCDISVRGEPSSSYYALQQLQAKVGLIIGRVIDHIHSGTTELAHNATSLDHELEEVASSMPPSWWDLPAALLYTDKDLMDVRLRLSLQLCFHHVKTYLHLPLMLRYPSNAHCSYNTEVCLKSAREVLRRFLFLRKKRLGAVLDECRTTDFIGFTAAIILILGLFGYNWNSRHRQGQDSEDFQILKESLHVFKDNSTAKEERLAARCFESLEVILGAIGPESVPWMNCGCVLKLTVPYFGTISIVRRSLQSDTRDNIQSAVCMPCEDPSTRNHQLGHCQESGPGGPGAVFSSDNPGSALPCEEEAFVEYSGLYSTNYGANGTSECGPLAGGHPSTTWQDTDKDWVWWESIFGNDRNSPQQM</sequence>
<comment type="caution">
    <text evidence="5">The sequence shown here is derived from an EMBL/GenBank/DDBJ whole genome shotgun (WGS) entry which is preliminary data.</text>
</comment>
<organism evidence="5 6">
    <name type="scientific">Aspergillus novofumigatus (strain IBT 16806)</name>
    <dbReference type="NCBI Taxonomy" id="1392255"/>
    <lineage>
        <taxon>Eukaryota</taxon>
        <taxon>Fungi</taxon>
        <taxon>Dikarya</taxon>
        <taxon>Ascomycota</taxon>
        <taxon>Pezizomycotina</taxon>
        <taxon>Eurotiomycetes</taxon>
        <taxon>Eurotiomycetidae</taxon>
        <taxon>Eurotiales</taxon>
        <taxon>Aspergillaceae</taxon>
        <taxon>Aspergillus</taxon>
        <taxon>Aspergillus subgen. Fumigati</taxon>
    </lineage>
</organism>
<evidence type="ECO:0000259" key="4">
    <source>
        <dbReference type="SMART" id="SM00906"/>
    </source>
</evidence>
<dbReference type="RefSeq" id="XP_024676982.1">
    <property type="nucleotide sequence ID" value="XM_024822985.1"/>
</dbReference>
<dbReference type="Proteomes" id="UP000234474">
    <property type="component" value="Unassembled WGS sequence"/>
</dbReference>
<dbReference type="CDD" id="cd12148">
    <property type="entry name" value="fungal_TF_MHR"/>
    <property type="match status" value="1"/>
</dbReference>
<dbReference type="EMBL" id="MSZS01000016">
    <property type="protein sequence ID" value="PKX88387.1"/>
    <property type="molecule type" value="Genomic_DNA"/>
</dbReference>
<gene>
    <name evidence="5" type="ORF">P174DRAFT_380545</name>
</gene>
<dbReference type="OMA" id="WVISNDE"/>
<keyword evidence="1" id="KW-0805">Transcription regulation</keyword>
<dbReference type="PANTHER" id="PTHR47840:SF1">
    <property type="entry name" value="ZN(II)2CYS6 TRANSCRIPTION FACTOR (EUROFUNG)"/>
    <property type="match status" value="1"/>
</dbReference>
<accession>A0A2I1BSK3</accession>
<dbReference type="InterPro" id="IPR007219">
    <property type="entry name" value="XnlR_reg_dom"/>
</dbReference>
<reference evidence="6" key="1">
    <citation type="journal article" date="2018" name="Proc. Natl. Acad. Sci. U.S.A.">
        <title>Linking secondary metabolites to gene clusters through genome sequencing of six diverse Aspergillus species.</title>
        <authorList>
            <person name="Kaerboelling I."/>
            <person name="Vesth T.C."/>
            <person name="Frisvad J.C."/>
            <person name="Nybo J.L."/>
            <person name="Theobald S."/>
            <person name="Kuo A."/>
            <person name="Bowyer P."/>
            <person name="Matsuda Y."/>
            <person name="Mondo S."/>
            <person name="Lyhne E.K."/>
            <person name="Kogle M.E."/>
            <person name="Clum A."/>
            <person name="Lipzen A."/>
            <person name="Salamov A."/>
            <person name="Ngan C.Y."/>
            <person name="Daum C."/>
            <person name="Chiniquy J."/>
            <person name="Barry K."/>
            <person name="LaButti K."/>
            <person name="Haridas S."/>
            <person name="Simmons B.A."/>
            <person name="Magnuson J.K."/>
            <person name="Mortensen U.H."/>
            <person name="Larsen T.O."/>
            <person name="Grigoriev I.V."/>
            <person name="Baker S.E."/>
            <person name="Andersen M.R."/>
        </authorList>
    </citation>
    <scope>NUCLEOTIDE SEQUENCE [LARGE SCALE GENOMIC DNA]</scope>
    <source>
        <strain evidence="6">IBT 16806</strain>
    </source>
</reference>
<keyword evidence="6" id="KW-1185">Reference proteome</keyword>
<evidence type="ECO:0000256" key="3">
    <source>
        <dbReference type="ARBA" id="ARBA00023242"/>
    </source>
</evidence>
<feature type="domain" description="Xylanolytic transcriptional activator regulatory" evidence="4">
    <location>
        <begin position="110"/>
        <end position="176"/>
    </location>
</feature>
<evidence type="ECO:0000256" key="1">
    <source>
        <dbReference type="ARBA" id="ARBA00023015"/>
    </source>
</evidence>
<evidence type="ECO:0000313" key="6">
    <source>
        <dbReference type="Proteomes" id="UP000234474"/>
    </source>
</evidence>
<evidence type="ECO:0000256" key="2">
    <source>
        <dbReference type="ARBA" id="ARBA00023163"/>
    </source>
</evidence>